<dbReference type="InterPro" id="IPR050074">
    <property type="entry name" value="DHO_dehydrogenase"/>
</dbReference>
<keyword evidence="11" id="KW-0496">Mitochondrion</keyword>
<feature type="transmembrane region" description="Helical" evidence="11">
    <location>
        <begin position="65"/>
        <end position="85"/>
    </location>
</feature>
<dbReference type="PANTHER" id="PTHR48109">
    <property type="entry name" value="DIHYDROOROTATE DEHYDROGENASE (QUINONE), MITOCHONDRIAL-RELATED"/>
    <property type="match status" value="1"/>
</dbReference>
<dbReference type="RefSeq" id="XP_006676205.1">
    <property type="nucleotide sequence ID" value="XM_006676142.1"/>
</dbReference>
<dbReference type="GO" id="GO:0005743">
    <property type="term" value="C:mitochondrial inner membrane"/>
    <property type="evidence" value="ECO:0000318"/>
    <property type="project" value="GO_Central"/>
</dbReference>
<dbReference type="CDD" id="cd04738">
    <property type="entry name" value="DHOD_2_like"/>
    <property type="match status" value="1"/>
</dbReference>
<dbReference type="InterPro" id="IPR013785">
    <property type="entry name" value="Aldolase_TIM"/>
</dbReference>
<feature type="domain" description="Dihydroorotate dehydrogenase catalytic" evidence="12">
    <location>
        <begin position="134"/>
        <end position="481"/>
    </location>
</feature>
<comment type="similarity">
    <text evidence="3 11">Belongs to the dihydroorotate dehydrogenase family. Type 2 subfamily.</text>
</comment>
<evidence type="ECO:0000256" key="8">
    <source>
        <dbReference type="ARBA" id="ARBA00023002"/>
    </source>
</evidence>
<dbReference type="GO" id="GO:0106430">
    <property type="term" value="F:dihydroorotate dehydrogenase (quinone) activity"/>
    <property type="evidence" value="ECO:0007669"/>
    <property type="project" value="UniProtKB-EC"/>
</dbReference>
<dbReference type="HOGENOM" id="CLU_013640_4_0_1"/>
<dbReference type="UniPathway" id="UPA00070">
    <property type="reaction ID" value="UER00946"/>
</dbReference>
<dbReference type="FunCoup" id="F4NRB1">
    <property type="interactions" value="369"/>
</dbReference>
<evidence type="ECO:0000256" key="11">
    <source>
        <dbReference type="RuleBase" id="RU361255"/>
    </source>
</evidence>
<evidence type="ECO:0000256" key="2">
    <source>
        <dbReference type="ARBA" id="ARBA00005161"/>
    </source>
</evidence>
<evidence type="ECO:0000256" key="5">
    <source>
        <dbReference type="ARBA" id="ARBA00017599"/>
    </source>
</evidence>
<dbReference type="GO" id="GO:0006207">
    <property type="term" value="P:'de novo' pyrimidine nucleobase biosynthetic process"/>
    <property type="evidence" value="ECO:0000318"/>
    <property type="project" value="GO_Central"/>
</dbReference>
<dbReference type="EMBL" id="GL882879">
    <property type="protein sequence ID" value="EGF83722.1"/>
    <property type="molecule type" value="Genomic_DNA"/>
</dbReference>
<dbReference type="STRING" id="684364.F4NRB1"/>
<evidence type="ECO:0000256" key="6">
    <source>
        <dbReference type="ARBA" id="ARBA00022630"/>
    </source>
</evidence>
<keyword evidence="6 11" id="KW-0285">Flavoprotein</keyword>
<dbReference type="GO" id="GO:0044205">
    <property type="term" value="P:'de novo' UMP biosynthetic process"/>
    <property type="evidence" value="ECO:0007669"/>
    <property type="project" value="UniProtKB-UniPathway"/>
</dbReference>
<keyword evidence="9 11" id="KW-0472">Membrane</keyword>
<evidence type="ECO:0000313" key="14">
    <source>
        <dbReference type="Proteomes" id="UP000007241"/>
    </source>
</evidence>
<dbReference type="GO" id="GO:0009220">
    <property type="term" value="P:pyrimidine ribonucleotide biosynthetic process"/>
    <property type="evidence" value="ECO:0000318"/>
    <property type="project" value="GO_Central"/>
</dbReference>
<evidence type="ECO:0000256" key="3">
    <source>
        <dbReference type="ARBA" id="ARBA00005359"/>
    </source>
</evidence>
<reference evidence="13 14" key="1">
    <citation type="submission" date="2009-12" db="EMBL/GenBank/DDBJ databases">
        <title>The draft genome of Batrachochytrium dendrobatidis.</title>
        <authorList>
            <consortium name="US DOE Joint Genome Institute (JGI-PGF)"/>
            <person name="Kuo A."/>
            <person name="Salamov A."/>
            <person name="Schmutz J."/>
            <person name="Lucas S."/>
            <person name="Pitluck S."/>
            <person name="Rosenblum E."/>
            <person name="Stajich J."/>
            <person name="Eisen M."/>
            <person name="Grigoriev I.V."/>
        </authorList>
    </citation>
    <scope>NUCLEOTIDE SEQUENCE [LARGE SCALE GENOMIC DNA]</scope>
    <source>
        <strain evidence="14">JAM81 / FGSC 10211</strain>
    </source>
</reference>
<keyword evidence="7 11" id="KW-0288">FMN</keyword>
<dbReference type="Pfam" id="PF01180">
    <property type="entry name" value="DHO_dh"/>
    <property type="match status" value="1"/>
</dbReference>
<evidence type="ECO:0000256" key="7">
    <source>
        <dbReference type="ARBA" id="ARBA00022643"/>
    </source>
</evidence>
<keyword evidence="8 11" id="KW-0560">Oxidoreductase</keyword>
<comment type="cofactor">
    <cofactor evidence="11">
        <name>FMN</name>
        <dbReference type="ChEBI" id="CHEBI:58210"/>
    </cofactor>
    <text evidence="11">Binds 1 FMN per subunit.</text>
</comment>
<dbReference type="InterPro" id="IPR005719">
    <property type="entry name" value="Dihydroorotate_DH_2"/>
</dbReference>
<dbReference type="Gene3D" id="3.20.20.70">
    <property type="entry name" value="Aldolase class I"/>
    <property type="match status" value="1"/>
</dbReference>
<dbReference type="SUPFAM" id="SSF51395">
    <property type="entry name" value="FMN-linked oxidoreductases"/>
    <property type="match status" value="1"/>
</dbReference>
<name>F4NRB1_BATDJ</name>
<dbReference type="GO" id="GO:0004152">
    <property type="term" value="F:dihydroorotate dehydrogenase activity"/>
    <property type="evidence" value="ECO:0000318"/>
    <property type="project" value="GO_Central"/>
</dbReference>
<dbReference type="InterPro" id="IPR005720">
    <property type="entry name" value="Dihydroorotate_DH_cat"/>
</dbReference>
<comment type="pathway">
    <text evidence="2 11">Pyrimidine metabolism; UMP biosynthesis via de novo pathway; orotate from (S)-dihydroorotate (quinone route): step 1/1.</text>
</comment>
<keyword evidence="14" id="KW-1185">Reference proteome</keyword>
<evidence type="ECO:0000259" key="12">
    <source>
        <dbReference type="Pfam" id="PF01180"/>
    </source>
</evidence>
<dbReference type="PROSITE" id="PS00911">
    <property type="entry name" value="DHODEHASE_1"/>
    <property type="match status" value="1"/>
</dbReference>
<gene>
    <name evidence="13" type="ORF">BATDEDRAFT_84444</name>
</gene>
<evidence type="ECO:0000256" key="4">
    <source>
        <dbReference type="ARBA" id="ARBA00012791"/>
    </source>
</evidence>
<dbReference type="GeneID" id="18241744"/>
<dbReference type="InParanoid" id="F4NRB1"/>
<dbReference type="NCBIfam" id="TIGR01036">
    <property type="entry name" value="pyrD_sub2"/>
    <property type="match status" value="1"/>
</dbReference>
<dbReference type="OrthoDB" id="14784at2759"/>
<evidence type="ECO:0000256" key="1">
    <source>
        <dbReference type="ARBA" id="ARBA00004370"/>
    </source>
</evidence>
<evidence type="ECO:0000313" key="13">
    <source>
        <dbReference type="EMBL" id="EGF83722.1"/>
    </source>
</evidence>
<dbReference type="PANTHER" id="PTHR48109:SF4">
    <property type="entry name" value="DIHYDROOROTATE DEHYDROGENASE (QUINONE), MITOCHONDRIAL"/>
    <property type="match status" value="1"/>
</dbReference>
<dbReference type="OMA" id="IYGTDTR"/>
<proteinExistence type="inferred from homology"/>
<accession>F4NRB1</accession>
<dbReference type="AlphaFoldDB" id="F4NRB1"/>
<protein>
    <recommendedName>
        <fullName evidence="5 11">Dihydroorotate dehydrogenase (quinone), mitochondrial</fullName>
        <shortName evidence="11">DHOdehase</shortName>
        <ecNumber evidence="4 11">1.3.5.2</ecNumber>
    </recommendedName>
</protein>
<keyword evidence="11" id="KW-1133">Transmembrane helix</keyword>
<dbReference type="Proteomes" id="UP000007241">
    <property type="component" value="Unassembled WGS sequence"/>
</dbReference>
<dbReference type="InterPro" id="IPR001295">
    <property type="entry name" value="Dihydroorotate_DH_CS"/>
</dbReference>
<keyword evidence="11" id="KW-0812">Transmembrane</keyword>
<evidence type="ECO:0000256" key="9">
    <source>
        <dbReference type="ARBA" id="ARBA00023136"/>
    </source>
</evidence>
<sequence length="498" mass="54836">MLSMRAGVRALYCASRPLSAFANPIPFSGLGKSHTLCVQGRFQYRLMSTTQQTRQLDPIDPVGPILTVLGIAVGLVGGVLGYVYIGDTRASIYKWLVMPALHHLTDPEESHKLSIWLAKHSLVPMERTNDDGVLGVEIWNKRLTNPLGLAAGYDKNAEAVDALFGFGFGMVEIGSVTPQPQPGNPKPRMFRLLKDKAVINRYGFNSQGHQAIVERLHARIRKYLFTHHITAVETETLCQSEAILSPHEWMNATSVSTKDAKDSKQPELNRSLYPNRLLGINLGKNKISNESSDQDYIDGIATFSKYADYMVINISSPNTPGLRSLQRRESIERLLMSAKRERDALPQNHQSPLVVKISPDLNAEELKDIADVVMHVGMDGVIISNTTISRSMSLRSDSNLKEQTGGLSGVPILPLSLHAVSEFYKFTQGRIPIIGCGGIQTGEDAINFAKAGATVIQVYTALGYQGPGLVHDIKREATEILKREGKTWSQMIGSNHNK</sequence>
<evidence type="ECO:0000256" key="10">
    <source>
        <dbReference type="ARBA" id="ARBA00048639"/>
    </source>
</evidence>
<comment type="subcellular location">
    <subcellularLocation>
        <location evidence="1">Membrane</location>
    </subcellularLocation>
    <subcellularLocation>
        <location evidence="11">Mitochondrion inner membrane</location>
        <topology evidence="11">Single-pass membrane protein</topology>
    </subcellularLocation>
</comment>
<dbReference type="EC" id="1.3.5.2" evidence="4 11"/>
<keyword evidence="11" id="KW-0999">Mitochondrion inner membrane</keyword>
<dbReference type="PROSITE" id="PS00912">
    <property type="entry name" value="DHODEHASE_2"/>
    <property type="match status" value="1"/>
</dbReference>
<organism evidence="13 14">
    <name type="scientific">Batrachochytrium dendrobatidis (strain JAM81 / FGSC 10211)</name>
    <name type="common">Frog chytrid fungus</name>
    <dbReference type="NCBI Taxonomy" id="684364"/>
    <lineage>
        <taxon>Eukaryota</taxon>
        <taxon>Fungi</taxon>
        <taxon>Fungi incertae sedis</taxon>
        <taxon>Chytridiomycota</taxon>
        <taxon>Chytridiomycota incertae sedis</taxon>
        <taxon>Chytridiomycetes</taxon>
        <taxon>Rhizophydiales</taxon>
        <taxon>Rhizophydiales incertae sedis</taxon>
        <taxon>Batrachochytrium</taxon>
    </lineage>
</organism>
<comment type="catalytic activity">
    <reaction evidence="10 11">
        <text>(S)-dihydroorotate + a quinone = orotate + a quinol</text>
        <dbReference type="Rhea" id="RHEA:30187"/>
        <dbReference type="ChEBI" id="CHEBI:24646"/>
        <dbReference type="ChEBI" id="CHEBI:30839"/>
        <dbReference type="ChEBI" id="CHEBI:30864"/>
        <dbReference type="ChEBI" id="CHEBI:132124"/>
        <dbReference type="EC" id="1.3.5.2"/>
    </reaction>
</comment>